<protein>
    <submittedName>
        <fullName evidence="1">ATP-binding protein</fullName>
    </submittedName>
</protein>
<dbReference type="AlphaFoldDB" id="A0A5S4EVC0"/>
<dbReference type="Proteomes" id="UP000309128">
    <property type="component" value="Unassembled WGS sequence"/>
</dbReference>
<reference evidence="1 2" key="1">
    <citation type="submission" date="2019-05" db="EMBL/GenBank/DDBJ databases">
        <title>Draft genome sequence of Nonomuraea turkmeniaca DSM 43926.</title>
        <authorList>
            <person name="Saricaoglu S."/>
            <person name="Isik K."/>
        </authorList>
    </citation>
    <scope>NUCLEOTIDE SEQUENCE [LARGE SCALE GENOMIC DNA]</scope>
    <source>
        <strain evidence="1 2">DSM 43926</strain>
    </source>
</reference>
<proteinExistence type="predicted"/>
<organism evidence="1 2">
    <name type="scientific">Nonomuraea turkmeniaca</name>
    <dbReference type="NCBI Taxonomy" id="103838"/>
    <lineage>
        <taxon>Bacteria</taxon>
        <taxon>Bacillati</taxon>
        <taxon>Actinomycetota</taxon>
        <taxon>Actinomycetes</taxon>
        <taxon>Streptosporangiales</taxon>
        <taxon>Streptosporangiaceae</taxon>
        <taxon>Nonomuraea</taxon>
    </lineage>
</organism>
<keyword evidence="1" id="KW-0547">Nucleotide-binding</keyword>
<keyword evidence="1" id="KW-0067">ATP-binding</keyword>
<evidence type="ECO:0000313" key="2">
    <source>
        <dbReference type="Proteomes" id="UP000309128"/>
    </source>
</evidence>
<evidence type="ECO:0000313" key="1">
    <source>
        <dbReference type="EMBL" id="TMR07309.1"/>
    </source>
</evidence>
<dbReference type="Pfam" id="PF13671">
    <property type="entry name" value="AAA_33"/>
    <property type="match status" value="1"/>
</dbReference>
<dbReference type="EMBL" id="VCKY01000384">
    <property type="protein sequence ID" value="TMR07309.1"/>
    <property type="molecule type" value="Genomic_DNA"/>
</dbReference>
<comment type="caution">
    <text evidence="1">The sequence shown here is derived from an EMBL/GenBank/DDBJ whole genome shotgun (WGS) entry which is preliminary data.</text>
</comment>
<accession>A0A5S4EVC0</accession>
<gene>
    <name evidence="1" type="ORF">ETD86_51810</name>
</gene>
<dbReference type="SUPFAM" id="SSF52540">
    <property type="entry name" value="P-loop containing nucleoside triphosphate hydrolases"/>
    <property type="match status" value="1"/>
</dbReference>
<sequence>MMCGIAGSGKSTHAQALERRGYVRLSIDEEIWVRFGRDAAEFDPAEYEDHKAAAEETLRKRLVDLMEVGQPVVLDYSFWRRTTRDDYKALIESHGCRWELIYLKASPETLRQRLAVRNKSHGANSVTVSEDLLNKYLAGFEEPVDEGELTILQD</sequence>
<dbReference type="Gene3D" id="3.40.50.300">
    <property type="entry name" value="P-loop containing nucleotide triphosphate hydrolases"/>
    <property type="match status" value="1"/>
</dbReference>
<keyword evidence="2" id="KW-1185">Reference proteome</keyword>
<dbReference type="GO" id="GO:0005524">
    <property type="term" value="F:ATP binding"/>
    <property type="evidence" value="ECO:0007669"/>
    <property type="project" value="UniProtKB-KW"/>
</dbReference>
<dbReference type="InterPro" id="IPR027417">
    <property type="entry name" value="P-loop_NTPase"/>
</dbReference>
<dbReference type="OrthoDB" id="2639622at2"/>
<name>A0A5S4EVC0_9ACTN</name>